<dbReference type="RefSeq" id="WP_147085374.1">
    <property type="nucleotide sequence ID" value="NZ_VORM01000002.1"/>
</dbReference>
<feature type="domain" description="DNA methylase adenine-specific" evidence="9">
    <location>
        <begin position="161"/>
        <end position="469"/>
    </location>
</feature>
<evidence type="ECO:0000256" key="4">
    <source>
        <dbReference type="ARBA" id="ARBA00022679"/>
    </source>
</evidence>
<sequence>MSNKLKPTQDQINAALWNACDTFRGAFDSSEYKNYILVFMFIKYLSDVWKDHYNALKEQYGDNEELIQRKLKRERFVLPPNCSFDFIFDHRNDTDIGEKIDKIFAQIEERNIEKLDGVFRNISFNSDKLGQTKDRNRRLKNLINDFAKPELDFRPSLWDDKEDILGEAYMYLLEKFASGAGKKGGEFFTPKEVSGLLAKLVSPKEGDRIFDPTCGSGSLLIKVAEETKDKEGNSTNNFAIYGQESNGDTWALSKMNCFLHKMDSAQIEWCDTINNPKLIEGDALMKFDIVVANPPFSLDKWGHENAEADRYKRFLRGVPPKSKGDYAFILHMIETTSPKGKVGVIVPHGVLFRGGAEQKIRQKLIEENLLEAVIGLPTNLFYGTGIPAAILIFNKAKTTKDILFIDASKGFEDGKKQNVLRTKDIDRIVATHKDFKTIEKFSTVVKPKEVAENDYNLNIPRYVDTFEEEAPVDIAEVQKNIVQLEAELVEVRAEMNKHLKELGFFPS</sequence>
<evidence type="ECO:0000256" key="8">
    <source>
        <dbReference type="SAM" id="Coils"/>
    </source>
</evidence>
<dbReference type="Gene3D" id="3.40.50.150">
    <property type="entry name" value="Vaccinia Virus protein VP39"/>
    <property type="match status" value="1"/>
</dbReference>
<dbReference type="PRINTS" id="PR00507">
    <property type="entry name" value="N12N6MTFRASE"/>
</dbReference>
<keyword evidence="4 11" id="KW-0808">Transferase</keyword>
<dbReference type="Pfam" id="PF12161">
    <property type="entry name" value="HsdM_N"/>
    <property type="match status" value="1"/>
</dbReference>
<dbReference type="GO" id="GO:0009307">
    <property type="term" value="P:DNA restriction-modification system"/>
    <property type="evidence" value="ECO:0007669"/>
    <property type="project" value="UniProtKB-KW"/>
</dbReference>
<keyword evidence="5" id="KW-0949">S-adenosyl-L-methionine</keyword>
<dbReference type="EMBL" id="VORO01000003">
    <property type="protein sequence ID" value="TXD90612.1"/>
    <property type="molecule type" value="Genomic_DNA"/>
</dbReference>
<dbReference type="InterPro" id="IPR003356">
    <property type="entry name" value="DNA_methylase_A-5"/>
</dbReference>
<dbReference type="InterPro" id="IPR029063">
    <property type="entry name" value="SAM-dependent_MTases_sf"/>
</dbReference>
<evidence type="ECO:0000256" key="6">
    <source>
        <dbReference type="ARBA" id="ARBA00022747"/>
    </source>
</evidence>
<reference evidence="11 12" key="1">
    <citation type="submission" date="2019-08" db="EMBL/GenBank/DDBJ databases">
        <title>Genomes of Subsaximicrobium wynnwilliamsii strains.</title>
        <authorList>
            <person name="Bowman J.P."/>
        </authorList>
    </citation>
    <scope>NUCLEOTIDE SEQUENCE [LARGE SCALE GENOMIC DNA]</scope>
    <source>
        <strain evidence="11 12">2-80-2</strain>
    </source>
</reference>
<dbReference type="GO" id="GO:0009007">
    <property type="term" value="F:site-specific DNA-methyltransferase (adenine-specific) activity"/>
    <property type="evidence" value="ECO:0007669"/>
    <property type="project" value="UniProtKB-EC"/>
</dbReference>
<dbReference type="OrthoDB" id="9814572at2"/>
<dbReference type="PROSITE" id="PS00092">
    <property type="entry name" value="N6_MTASE"/>
    <property type="match status" value="1"/>
</dbReference>
<evidence type="ECO:0000256" key="3">
    <source>
        <dbReference type="ARBA" id="ARBA00022603"/>
    </source>
</evidence>
<evidence type="ECO:0000259" key="10">
    <source>
        <dbReference type="Pfam" id="PF12161"/>
    </source>
</evidence>
<gene>
    <name evidence="11" type="ORF">ESY86_04385</name>
</gene>
<dbReference type="InterPro" id="IPR051537">
    <property type="entry name" value="DNA_Adenine_Mtase"/>
</dbReference>
<keyword evidence="12" id="KW-1185">Reference proteome</keyword>
<evidence type="ECO:0000256" key="1">
    <source>
        <dbReference type="ARBA" id="ARBA00006594"/>
    </source>
</evidence>
<evidence type="ECO:0000256" key="2">
    <source>
        <dbReference type="ARBA" id="ARBA00011900"/>
    </source>
</evidence>
<accession>A0A5C6ZL94</accession>
<evidence type="ECO:0000256" key="7">
    <source>
        <dbReference type="ARBA" id="ARBA00047942"/>
    </source>
</evidence>
<dbReference type="EC" id="2.1.1.72" evidence="2"/>
<comment type="catalytic activity">
    <reaction evidence="7">
        <text>a 2'-deoxyadenosine in DNA + S-adenosyl-L-methionine = an N(6)-methyl-2'-deoxyadenosine in DNA + S-adenosyl-L-homocysteine + H(+)</text>
        <dbReference type="Rhea" id="RHEA:15197"/>
        <dbReference type="Rhea" id="RHEA-COMP:12418"/>
        <dbReference type="Rhea" id="RHEA-COMP:12419"/>
        <dbReference type="ChEBI" id="CHEBI:15378"/>
        <dbReference type="ChEBI" id="CHEBI:57856"/>
        <dbReference type="ChEBI" id="CHEBI:59789"/>
        <dbReference type="ChEBI" id="CHEBI:90615"/>
        <dbReference type="ChEBI" id="CHEBI:90616"/>
        <dbReference type="EC" id="2.1.1.72"/>
    </reaction>
</comment>
<protein>
    <recommendedName>
        <fullName evidence="2">site-specific DNA-methyltransferase (adenine-specific)</fullName>
        <ecNumber evidence="2">2.1.1.72</ecNumber>
    </recommendedName>
</protein>
<evidence type="ECO:0000259" key="9">
    <source>
        <dbReference type="Pfam" id="PF02384"/>
    </source>
</evidence>
<feature type="domain" description="N6 adenine-specific DNA methyltransferase N-terminal" evidence="10">
    <location>
        <begin position="13"/>
        <end position="146"/>
    </location>
</feature>
<dbReference type="Pfam" id="PF02384">
    <property type="entry name" value="N6_Mtase"/>
    <property type="match status" value="1"/>
</dbReference>
<dbReference type="PANTHER" id="PTHR42933:SF3">
    <property type="entry name" value="TYPE I RESTRICTION ENZYME MJAVIII METHYLASE SUBUNIT"/>
    <property type="match status" value="1"/>
</dbReference>
<organism evidence="11 12">
    <name type="scientific">Subsaximicrobium wynnwilliamsii</name>
    <dbReference type="NCBI Taxonomy" id="291179"/>
    <lineage>
        <taxon>Bacteria</taxon>
        <taxon>Pseudomonadati</taxon>
        <taxon>Bacteroidota</taxon>
        <taxon>Flavobacteriia</taxon>
        <taxon>Flavobacteriales</taxon>
        <taxon>Flavobacteriaceae</taxon>
        <taxon>Subsaximicrobium</taxon>
    </lineage>
</organism>
<evidence type="ECO:0000313" key="11">
    <source>
        <dbReference type="EMBL" id="TXD90612.1"/>
    </source>
</evidence>
<proteinExistence type="inferred from homology"/>
<keyword evidence="3 11" id="KW-0489">Methyltransferase</keyword>
<evidence type="ECO:0000313" key="12">
    <source>
        <dbReference type="Proteomes" id="UP000321578"/>
    </source>
</evidence>
<keyword evidence="8" id="KW-0175">Coiled coil</keyword>
<dbReference type="InterPro" id="IPR004546">
    <property type="entry name" value="Restrct_endonuc_T1M"/>
</dbReference>
<dbReference type="SUPFAM" id="SSF53335">
    <property type="entry name" value="S-adenosyl-L-methionine-dependent methyltransferases"/>
    <property type="match status" value="1"/>
</dbReference>
<dbReference type="PANTHER" id="PTHR42933">
    <property type="entry name" value="SLR6095 PROTEIN"/>
    <property type="match status" value="1"/>
</dbReference>
<name>A0A5C6ZL94_9FLAO</name>
<dbReference type="InterPro" id="IPR002052">
    <property type="entry name" value="DNA_methylase_N6_adenine_CS"/>
</dbReference>
<dbReference type="Gene3D" id="1.20.1260.30">
    <property type="match status" value="1"/>
</dbReference>
<keyword evidence="6" id="KW-0680">Restriction system</keyword>
<dbReference type="InterPro" id="IPR022749">
    <property type="entry name" value="D12N6_MeTrfase_N"/>
</dbReference>
<dbReference type="GO" id="GO:0003677">
    <property type="term" value="F:DNA binding"/>
    <property type="evidence" value="ECO:0007669"/>
    <property type="project" value="InterPro"/>
</dbReference>
<feature type="coiled-coil region" evidence="8">
    <location>
        <begin position="474"/>
        <end position="501"/>
    </location>
</feature>
<dbReference type="GO" id="GO:0032259">
    <property type="term" value="P:methylation"/>
    <property type="evidence" value="ECO:0007669"/>
    <property type="project" value="UniProtKB-KW"/>
</dbReference>
<dbReference type="NCBIfam" id="TIGR00497">
    <property type="entry name" value="hsdM"/>
    <property type="match status" value="1"/>
</dbReference>
<dbReference type="InterPro" id="IPR038333">
    <property type="entry name" value="T1MK-like_N_sf"/>
</dbReference>
<dbReference type="Proteomes" id="UP000321578">
    <property type="component" value="Unassembled WGS sequence"/>
</dbReference>
<comment type="caution">
    <text evidence="11">The sequence shown here is derived from an EMBL/GenBank/DDBJ whole genome shotgun (WGS) entry which is preliminary data.</text>
</comment>
<evidence type="ECO:0000256" key="5">
    <source>
        <dbReference type="ARBA" id="ARBA00022691"/>
    </source>
</evidence>
<comment type="similarity">
    <text evidence="1">Belongs to the N(4)/N(6)-methyltransferase family.</text>
</comment>
<dbReference type="GO" id="GO:0008170">
    <property type="term" value="F:N-methyltransferase activity"/>
    <property type="evidence" value="ECO:0007669"/>
    <property type="project" value="InterPro"/>
</dbReference>
<dbReference type="AlphaFoldDB" id="A0A5C6ZL94"/>